<feature type="transmembrane region" description="Helical" evidence="1">
    <location>
        <begin position="73"/>
        <end position="95"/>
    </location>
</feature>
<keyword evidence="1" id="KW-0472">Membrane</keyword>
<proteinExistence type="predicted"/>
<dbReference type="EMBL" id="BSPG01000001">
    <property type="protein sequence ID" value="GLS42166.1"/>
    <property type="molecule type" value="Genomic_DNA"/>
</dbReference>
<evidence type="ECO:0000256" key="1">
    <source>
        <dbReference type="SAM" id="Phobius"/>
    </source>
</evidence>
<feature type="transmembrane region" description="Helical" evidence="1">
    <location>
        <begin position="48"/>
        <end position="67"/>
    </location>
</feature>
<organism evidence="2 3">
    <name type="scientific">Methylobacterium brachythecii</name>
    <dbReference type="NCBI Taxonomy" id="1176177"/>
    <lineage>
        <taxon>Bacteria</taxon>
        <taxon>Pseudomonadati</taxon>
        <taxon>Pseudomonadota</taxon>
        <taxon>Alphaproteobacteria</taxon>
        <taxon>Hyphomicrobiales</taxon>
        <taxon>Methylobacteriaceae</taxon>
        <taxon>Methylobacterium</taxon>
    </lineage>
</organism>
<comment type="caution">
    <text evidence="2">The sequence shown here is derived from an EMBL/GenBank/DDBJ whole genome shotgun (WGS) entry which is preliminary data.</text>
</comment>
<evidence type="ECO:0000313" key="2">
    <source>
        <dbReference type="EMBL" id="GLS42166.1"/>
    </source>
</evidence>
<sequence length="97" mass="10125">MHILIPRGRGSVRSAILAFGSVAGFIWLMSLIVAVLSKSGHTTRVLSADFAGVTTVLMVVFVLPVMACAWRGWWPGVALALTVGAVSVAALVTFATV</sequence>
<protein>
    <recommendedName>
        <fullName evidence="4">DUF3649 domain-containing protein</fullName>
    </recommendedName>
</protein>
<dbReference type="Proteomes" id="UP001156881">
    <property type="component" value="Unassembled WGS sequence"/>
</dbReference>
<evidence type="ECO:0000313" key="3">
    <source>
        <dbReference type="Proteomes" id="UP001156881"/>
    </source>
</evidence>
<keyword evidence="3" id="KW-1185">Reference proteome</keyword>
<reference evidence="3" key="1">
    <citation type="journal article" date="2019" name="Int. J. Syst. Evol. Microbiol.">
        <title>The Global Catalogue of Microorganisms (GCM) 10K type strain sequencing project: providing services to taxonomists for standard genome sequencing and annotation.</title>
        <authorList>
            <consortium name="The Broad Institute Genomics Platform"/>
            <consortium name="The Broad Institute Genome Sequencing Center for Infectious Disease"/>
            <person name="Wu L."/>
            <person name="Ma J."/>
        </authorList>
    </citation>
    <scope>NUCLEOTIDE SEQUENCE [LARGE SCALE GENOMIC DNA]</scope>
    <source>
        <strain evidence="3">NBRC 107710</strain>
    </source>
</reference>
<evidence type="ECO:0008006" key="4">
    <source>
        <dbReference type="Google" id="ProtNLM"/>
    </source>
</evidence>
<keyword evidence="1" id="KW-1133">Transmembrane helix</keyword>
<accession>A0ABQ6CWJ2</accession>
<keyword evidence="1" id="KW-0812">Transmembrane</keyword>
<gene>
    <name evidence="2" type="ORF">GCM10007884_01510</name>
</gene>
<feature type="transmembrane region" description="Helical" evidence="1">
    <location>
        <begin position="15"/>
        <end position="36"/>
    </location>
</feature>
<name>A0ABQ6CWJ2_9HYPH</name>